<dbReference type="AlphaFoldDB" id="A0A6V8LL17"/>
<evidence type="ECO:0000313" key="6">
    <source>
        <dbReference type="Proteomes" id="UP000482960"/>
    </source>
</evidence>
<dbReference type="Gene3D" id="3.40.50.2300">
    <property type="match status" value="2"/>
</dbReference>
<gene>
    <name evidence="5" type="ORF">Prum_099020</name>
</gene>
<protein>
    <recommendedName>
        <fullName evidence="4">Leucine-binding protein domain-containing protein</fullName>
    </recommendedName>
</protein>
<dbReference type="SUPFAM" id="SSF53822">
    <property type="entry name" value="Periplasmic binding protein-like I"/>
    <property type="match status" value="1"/>
</dbReference>
<sequence length="462" mass="47112">MAIVLCLVLPGCGSALTPEQRADVLGAPGGGGDGAASGAGSDGGGAVAGSGTGDGPASGGGGPAGAPGAGPGGGGAPVKCQGTGGATAPGVTANKIKIANVSDVSGPVQGLFESAQQAVKAYVGYVNSTGGVCGRTLELMALDSRTDSRGDQEGTAQACSQAFALVGSMSAYDQGGAATAGGCGIPDLRAVTTTAQRQKVAVTYGVNSNKVNFQSTAVADHFKSKFPAAASKAAFLYLNSEVTKQNEASFVKAFTSRGFSFVYEQAIDVADFNYAPYVVQMKDRGVRYVQWLGSYQHAARLLQAMKQQGFKPDVFVMDPVAYDANFVKQAGDAADGVAVFTNTALLEEGGKNAEMKLYRSWLARVAPGAAPDYFGFFAWGAAKLFVELAAKIGPNLTRKALLDAVKGVHAYTANGLFSPQDVGGKRTAKCWAFIRLQGGRWSREAPGSGFRCGQLMNTGVGA</sequence>
<evidence type="ECO:0000313" key="5">
    <source>
        <dbReference type="EMBL" id="GFJ96260.1"/>
    </source>
</evidence>
<evidence type="ECO:0000256" key="1">
    <source>
        <dbReference type="ARBA" id="ARBA00010062"/>
    </source>
</evidence>
<reference evidence="5 6" key="2">
    <citation type="submission" date="2020-03" db="EMBL/GenBank/DDBJ databases">
        <authorList>
            <person name="Ichikawa N."/>
            <person name="Kimura A."/>
            <person name="Kitahashi Y."/>
            <person name="Uohara A."/>
        </authorList>
    </citation>
    <scope>NUCLEOTIDE SEQUENCE [LARGE SCALE GENOMIC DNA]</scope>
    <source>
        <strain evidence="5 6">NBRC 108638</strain>
    </source>
</reference>
<evidence type="ECO:0000259" key="4">
    <source>
        <dbReference type="Pfam" id="PF13458"/>
    </source>
</evidence>
<dbReference type="PANTHER" id="PTHR47235:SF1">
    <property type="entry name" value="BLR6548 PROTEIN"/>
    <property type="match status" value="1"/>
</dbReference>
<evidence type="ECO:0000256" key="3">
    <source>
        <dbReference type="SAM" id="MobiDB-lite"/>
    </source>
</evidence>
<organism evidence="5 6">
    <name type="scientific">Phytohabitans rumicis</name>
    <dbReference type="NCBI Taxonomy" id="1076125"/>
    <lineage>
        <taxon>Bacteria</taxon>
        <taxon>Bacillati</taxon>
        <taxon>Actinomycetota</taxon>
        <taxon>Actinomycetes</taxon>
        <taxon>Micromonosporales</taxon>
        <taxon>Micromonosporaceae</taxon>
    </lineage>
</organism>
<dbReference type="EMBL" id="BLPG01000002">
    <property type="protein sequence ID" value="GFJ96260.1"/>
    <property type="molecule type" value="Genomic_DNA"/>
</dbReference>
<comment type="similarity">
    <text evidence="1">Belongs to the leucine-binding protein family.</text>
</comment>
<dbReference type="InterPro" id="IPR028081">
    <property type="entry name" value="Leu-bd"/>
</dbReference>
<dbReference type="PANTHER" id="PTHR47235">
    <property type="entry name" value="BLR6548 PROTEIN"/>
    <property type="match status" value="1"/>
</dbReference>
<feature type="compositionally biased region" description="Gly residues" evidence="3">
    <location>
        <begin position="27"/>
        <end position="81"/>
    </location>
</feature>
<reference evidence="5 6" key="1">
    <citation type="submission" date="2020-03" db="EMBL/GenBank/DDBJ databases">
        <title>Whole genome shotgun sequence of Phytohabitans rumicis NBRC 108638.</title>
        <authorList>
            <person name="Komaki H."/>
            <person name="Tamura T."/>
        </authorList>
    </citation>
    <scope>NUCLEOTIDE SEQUENCE [LARGE SCALE GENOMIC DNA]</scope>
    <source>
        <strain evidence="5 6">NBRC 108638</strain>
    </source>
</reference>
<dbReference type="RefSeq" id="WP_173085838.1">
    <property type="nucleotide sequence ID" value="NZ_BAABJB010000075.1"/>
</dbReference>
<dbReference type="InterPro" id="IPR028082">
    <property type="entry name" value="Peripla_BP_I"/>
</dbReference>
<keyword evidence="6" id="KW-1185">Reference proteome</keyword>
<evidence type="ECO:0000256" key="2">
    <source>
        <dbReference type="ARBA" id="ARBA00022729"/>
    </source>
</evidence>
<name>A0A6V8LL17_9ACTN</name>
<keyword evidence="2" id="KW-0732">Signal</keyword>
<feature type="region of interest" description="Disordered" evidence="3">
    <location>
        <begin position="24"/>
        <end position="81"/>
    </location>
</feature>
<accession>A0A6V8LL17</accession>
<dbReference type="Pfam" id="PF13458">
    <property type="entry name" value="Peripla_BP_6"/>
    <property type="match status" value="1"/>
</dbReference>
<comment type="caution">
    <text evidence="5">The sequence shown here is derived from an EMBL/GenBank/DDBJ whole genome shotgun (WGS) entry which is preliminary data.</text>
</comment>
<proteinExistence type="inferred from homology"/>
<dbReference type="Proteomes" id="UP000482960">
    <property type="component" value="Unassembled WGS sequence"/>
</dbReference>
<feature type="domain" description="Leucine-binding protein" evidence="4">
    <location>
        <begin position="95"/>
        <end position="439"/>
    </location>
</feature>